<keyword evidence="3" id="KW-1185">Reference proteome</keyword>
<comment type="caution">
    <text evidence="2">The sequence shown here is derived from an EMBL/GenBank/DDBJ whole genome shotgun (WGS) entry which is preliminary data.</text>
</comment>
<name>A0A4Q2U597_9HYPH</name>
<organism evidence="2 3">
    <name type="scientific">Lichenibacterium minor</name>
    <dbReference type="NCBI Taxonomy" id="2316528"/>
    <lineage>
        <taxon>Bacteria</taxon>
        <taxon>Pseudomonadati</taxon>
        <taxon>Pseudomonadota</taxon>
        <taxon>Alphaproteobacteria</taxon>
        <taxon>Hyphomicrobiales</taxon>
        <taxon>Lichenihabitantaceae</taxon>
        <taxon>Lichenibacterium</taxon>
    </lineage>
</organism>
<feature type="chain" id="PRO_5020275882" description="3',5'-cyclic-nucleotide phosphodiesterase" evidence="1">
    <location>
        <begin position="22"/>
        <end position="82"/>
    </location>
</feature>
<reference evidence="2 3" key="2">
    <citation type="submission" date="2019-02" db="EMBL/GenBank/DDBJ databases">
        <title>'Lichenibacterium ramalinii' gen. nov. sp. nov., 'Lichenibacterium minor' gen. nov. sp. nov.</title>
        <authorList>
            <person name="Pankratov T."/>
        </authorList>
    </citation>
    <scope>NUCLEOTIDE SEQUENCE [LARGE SCALE GENOMIC DNA]</scope>
    <source>
        <strain evidence="2 3">RmlP026</strain>
    </source>
</reference>
<dbReference type="EMBL" id="QYBB01000014">
    <property type="protein sequence ID" value="RYC31480.1"/>
    <property type="molecule type" value="Genomic_DNA"/>
</dbReference>
<evidence type="ECO:0008006" key="4">
    <source>
        <dbReference type="Google" id="ProtNLM"/>
    </source>
</evidence>
<keyword evidence="1" id="KW-0732">Signal</keyword>
<accession>A0A4Q2U597</accession>
<evidence type="ECO:0000313" key="3">
    <source>
        <dbReference type="Proteomes" id="UP000290759"/>
    </source>
</evidence>
<proteinExistence type="predicted"/>
<protein>
    <recommendedName>
        <fullName evidence="4">3',5'-cyclic-nucleotide phosphodiesterase</fullName>
    </recommendedName>
</protein>
<dbReference type="RefSeq" id="WP_129227497.1">
    <property type="nucleotide sequence ID" value="NZ_QYBB01000014.1"/>
</dbReference>
<evidence type="ECO:0000313" key="2">
    <source>
        <dbReference type="EMBL" id="RYC31480.1"/>
    </source>
</evidence>
<sequence length="82" mass="8702">MNLRLLIAAALLTASALPAVAAKLPSDATKLRQQAEHVCYGDVQKLCNDAIPDEGKIKSCMQVHHADLSPACAKIYDEGIDG</sequence>
<feature type="signal peptide" evidence="1">
    <location>
        <begin position="1"/>
        <end position="21"/>
    </location>
</feature>
<dbReference type="AlphaFoldDB" id="A0A4Q2U597"/>
<dbReference type="OrthoDB" id="8245037at2"/>
<dbReference type="Proteomes" id="UP000290759">
    <property type="component" value="Unassembled WGS sequence"/>
</dbReference>
<reference evidence="2 3" key="1">
    <citation type="submission" date="2018-12" db="EMBL/GenBank/DDBJ databases">
        <authorList>
            <person name="Grouzdev D.S."/>
            <person name="Krutkina M.S."/>
        </authorList>
    </citation>
    <scope>NUCLEOTIDE SEQUENCE [LARGE SCALE GENOMIC DNA]</scope>
    <source>
        <strain evidence="2 3">RmlP026</strain>
    </source>
</reference>
<gene>
    <name evidence="2" type="ORF">D3273_13975</name>
</gene>
<evidence type="ECO:0000256" key="1">
    <source>
        <dbReference type="SAM" id="SignalP"/>
    </source>
</evidence>